<reference evidence="3" key="1">
    <citation type="submission" date="2023-06" db="EMBL/GenBank/DDBJ databases">
        <title>Sysu t00192.</title>
        <authorList>
            <person name="Gao L."/>
            <person name="Fang B.-Z."/>
            <person name="Li W.-J."/>
        </authorList>
    </citation>
    <scope>NUCLEOTIDE SEQUENCE</scope>
    <source>
        <strain evidence="3">SYSU T00192</strain>
    </source>
</reference>
<dbReference type="SUPFAM" id="SSF143120">
    <property type="entry name" value="YefM-like"/>
    <property type="match status" value="1"/>
</dbReference>
<sequence length="77" mass="8412">MTAISAREFNQNPSAAMRAADTDGPVVITHRGRAAYVLVPYESFAVHGRSLARQLAADDDIDFAPERTAPVEREVEL</sequence>
<comment type="similarity">
    <text evidence="1 2">Belongs to the phD/YefM antitoxin family.</text>
</comment>
<dbReference type="InterPro" id="IPR036165">
    <property type="entry name" value="YefM-like_sf"/>
</dbReference>
<evidence type="ECO:0000313" key="4">
    <source>
        <dbReference type="Proteomes" id="UP001172728"/>
    </source>
</evidence>
<dbReference type="Proteomes" id="UP001172728">
    <property type="component" value="Unassembled WGS sequence"/>
</dbReference>
<dbReference type="Pfam" id="PF02604">
    <property type="entry name" value="PhdYeFM_antitox"/>
    <property type="match status" value="1"/>
</dbReference>
<organism evidence="3 4">
    <name type="scientific">Demequina litoralis</name>
    <dbReference type="NCBI Taxonomy" id="3051660"/>
    <lineage>
        <taxon>Bacteria</taxon>
        <taxon>Bacillati</taxon>
        <taxon>Actinomycetota</taxon>
        <taxon>Actinomycetes</taxon>
        <taxon>Micrococcales</taxon>
        <taxon>Demequinaceae</taxon>
        <taxon>Demequina</taxon>
    </lineage>
</organism>
<evidence type="ECO:0000256" key="2">
    <source>
        <dbReference type="RuleBase" id="RU362080"/>
    </source>
</evidence>
<gene>
    <name evidence="3" type="ORF">QQX09_01085</name>
</gene>
<dbReference type="Gene3D" id="3.40.1620.10">
    <property type="entry name" value="YefM-like domain"/>
    <property type="match status" value="1"/>
</dbReference>
<keyword evidence="4" id="KW-1185">Reference proteome</keyword>
<comment type="function">
    <text evidence="2">Antitoxin component of a type II toxin-antitoxin (TA) system.</text>
</comment>
<dbReference type="EMBL" id="JAUHPW010000001">
    <property type="protein sequence ID" value="MDN4474443.1"/>
    <property type="molecule type" value="Genomic_DNA"/>
</dbReference>
<protein>
    <recommendedName>
        <fullName evidence="2">Antitoxin</fullName>
    </recommendedName>
</protein>
<evidence type="ECO:0000256" key="1">
    <source>
        <dbReference type="ARBA" id="ARBA00009981"/>
    </source>
</evidence>
<dbReference type="InterPro" id="IPR006442">
    <property type="entry name" value="Antitoxin_Phd/YefM"/>
</dbReference>
<dbReference type="NCBIfam" id="TIGR01552">
    <property type="entry name" value="phd_fam"/>
    <property type="match status" value="1"/>
</dbReference>
<comment type="caution">
    <text evidence="3">The sequence shown here is derived from an EMBL/GenBank/DDBJ whole genome shotgun (WGS) entry which is preliminary data.</text>
</comment>
<proteinExistence type="inferred from homology"/>
<evidence type="ECO:0000313" key="3">
    <source>
        <dbReference type="EMBL" id="MDN4474443.1"/>
    </source>
</evidence>
<dbReference type="RefSeq" id="WP_301130863.1">
    <property type="nucleotide sequence ID" value="NZ_JAUHPW010000001.1"/>
</dbReference>
<name>A0ABT8G5P8_9MICO</name>
<accession>A0ABT8G5P8</accession>